<dbReference type="SUPFAM" id="SSF52499">
    <property type="entry name" value="Isochorismatase-like hydrolases"/>
    <property type="match status" value="1"/>
</dbReference>
<dbReference type="InterPro" id="IPR036380">
    <property type="entry name" value="Isochorismatase-like_sf"/>
</dbReference>
<sequence>MEHILGNIMLPKLGKFVLSRTALLVCDVQEKFRPSICHFDAVTEICSRLLKAAKILGLRTVITEMYPKGLGRTVPELGDLSGIPVIPKRAFSMCTDEVVNVLDIGKQIDSVLLCGIETHVCVQATALDLLGHGADVHCIVDGCSSRFMVDRMFGYQRMAQSGVYLTTCESALLTILSGSDHPHFREVQNLIKEPGPDSGLLSGCQPPSFFSVRKN</sequence>
<dbReference type="InterPro" id="IPR000868">
    <property type="entry name" value="Isochorismatase-like_dom"/>
</dbReference>
<name>A0AAV2TVB1_CALDB</name>
<comment type="similarity">
    <text evidence="1">Belongs to the isochorismatase family.</text>
</comment>
<evidence type="ECO:0000259" key="2">
    <source>
        <dbReference type="Pfam" id="PF00857"/>
    </source>
</evidence>
<accession>A0AAV2TVB1</accession>
<dbReference type="EMBL" id="CAXLJL010000856">
    <property type="protein sequence ID" value="CAL5141352.1"/>
    <property type="molecule type" value="Genomic_DNA"/>
</dbReference>
<evidence type="ECO:0000313" key="4">
    <source>
        <dbReference type="Proteomes" id="UP001497525"/>
    </source>
</evidence>
<feature type="domain" description="Isochorismatase-like" evidence="2">
    <location>
        <begin position="21"/>
        <end position="169"/>
    </location>
</feature>
<gene>
    <name evidence="3" type="ORF">CDAUBV1_LOCUS16604</name>
</gene>
<evidence type="ECO:0000313" key="3">
    <source>
        <dbReference type="EMBL" id="CAL5141352.1"/>
    </source>
</evidence>
<comment type="caution">
    <text evidence="3">The sequence shown here is derived from an EMBL/GenBank/DDBJ whole genome shotgun (WGS) entry which is preliminary data.</text>
</comment>
<dbReference type="FunFam" id="3.40.50.850:FF:000001">
    <property type="entry name" value="Isochorismatase domain-containing protein 1"/>
    <property type="match status" value="1"/>
</dbReference>
<dbReference type="Gene3D" id="3.40.50.850">
    <property type="entry name" value="Isochorismatase-like"/>
    <property type="match status" value="1"/>
</dbReference>
<protein>
    <recommendedName>
        <fullName evidence="2">Isochorismatase-like domain-containing protein</fullName>
    </recommendedName>
</protein>
<dbReference type="PANTHER" id="PTHR14119:SF3">
    <property type="entry name" value="ISOCHORISMATASE DOMAIN-CONTAINING PROTEIN 2"/>
    <property type="match status" value="1"/>
</dbReference>
<reference evidence="3" key="1">
    <citation type="submission" date="2024-06" db="EMBL/GenBank/DDBJ databases">
        <authorList>
            <person name="Liu X."/>
            <person name="Lenzi L."/>
            <person name="Haldenby T S."/>
            <person name="Uol C."/>
        </authorList>
    </citation>
    <scope>NUCLEOTIDE SEQUENCE</scope>
</reference>
<dbReference type="Proteomes" id="UP001497525">
    <property type="component" value="Unassembled WGS sequence"/>
</dbReference>
<proteinExistence type="inferred from homology"/>
<organism evidence="3 4">
    <name type="scientific">Calicophoron daubneyi</name>
    <name type="common">Rumen fluke</name>
    <name type="synonym">Paramphistomum daubneyi</name>
    <dbReference type="NCBI Taxonomy" id="300641"/>
    <lineage>
        <taxon>Eukaryota</taxon>
        <taxon>Metazoa</taxon>
        <taxon>Spiralia</taxon>
        <taxon>Lophotrochozoa</taxon>
        <taxon>Platyhelminthes</taxon>
        <taxon>Trematoda</taxon>
        <taxon>Digenea</taxon>
        <taxon>Plagiorchiida</taxon>
        <taxon>Pronocephalata</taxon>
        <taxon>Paramphistomoidea</taxon>
        <taxon>Paramphistomidae</taxon>
        <taxon>Calicophoron</taxon>
    </lineage>
</organism>
<evidence type="ECO:0000256" key="1">
    <source>
        <dbReference type="ARBA" id="ARBA00006336"/>
    </source>
</evidence>
<dbReference type="InterPro" id="IPR050993">
    <property type="entry name" value="Isochorismatase_domain"/>
</dbReference>
<dbReference type="PANTHER" id="PTHR14119">
    <property type="entry name" value="HYDROLASE"/>
    <property type="match status" value="1"/>
</dbReference>
<dbReference type="AlphaFoldDB" id="A0AAV2TVB1"/>
<dbReference type="Pfam" id="PF00857">
    <property type="entry name" value="Isochorismatase"/>
    <property type="match status" value="1"/>
</dbReference>